<dbReference type="InterPro" id="IPR034505">
    <property type="entry name" value="Coproporphyrinogen-III_oxidase"/>
</dbReference>
<keyword evidence="6" id="KW-1185">Reference proteome</keyword>
<sequence>MNYPRSAYLHIPFCHRRCFYCDFPVVPLGDRAGTENGPGSSSVKSYLNLLHREISLAPKVASLSTVYIGGGTPSILSADQVANLLDHLRLHFGFQNGAEISFEVDPASFDTFSLEGFLDAGVNRLSLGAQSFDDKVLAQLGRRHTANDLLDACGWINQAFNERKLFSWSLDLIQNLPGQDLCSWEKQLLKALDISPPHMSIYDLSIEKGTVFEWRQNRGELSLPNEDDASDMSKMTSDKLKQAGFSRYEISNYALPGHASRHNRVYWSGSGWWGFGQGATSCPWGVRSSRPRTREKYKKWLEVQENDGLDKSLTLNNEGQLIPLDELLIFGLRRREGIDFKELVSSFNWDESQLEINLNNLKNYWANSLKEGLIKQRGYRFYLTDPHGMDLSNQILVDMLLWYESLLNSSIDQPNL</sequence>
<keyword evidence="3" id="KW-0411">Iron-sulfur</keyword>
<dbReference type="Proteomes" id="UP000001420">
    <property type="component" value="Chromosome"/>
</dbReference>
<dbReference type="KEGG" id="pma:Pro_1385"/>
<dbReference type="GO" id="GO:0051539">
    <property type="term" value="F:4 iron, 4 sulfur cluster binding"/>
    <property type="evidence" value="ECO:0007669"/>
    <property type="project" value="UniProtKB-UniRule"/>
</dbReference>
<dbReference type="RefSeq" id="WP_011125536.1">
    <property type="nucleotide sequence ID" value="NC_005042.1"/>
</dbReference>
<evidence type="ECO:0000259" key="4">
    <source>
        <dbReference type="PROSITE" id="PS51918"/>
    </source>
</evidence>
<dbReference type="OrthoDB" id="9808022at2"/>
<evidence type="ECO:0000256" key="3">
    <source>
        <dbReference type="RuleBase" id="RU364116"/>
    </source>
</evidence>
<dbReference type="PROSITE" id="PS51918">
    <property type="entry name" value="RADICAL_SAM"/>
    <property type="match status" value="1"/>
</dbReference>
<keyword evidence="3" id="KW-0949">S-adenosyl-L-methionine</keyword>
<accession>Q7VAS2</accession>
<dbReference type="Gene3D" id="3.30.750.200">
    <property type="match status" value="1"/>
</dbReference>
<dbReference type="InterPro" id="IPR058240">
    <property type="entry name" value="rSAM_sf"/>
</dbReference>
<dbReference type="GO" id="GO:0004109">
    <property type="term" value="F:coproporphyrinogen oxidase activity"/>
    <property type="evidence" value="ECO:0007669"/>
    <property type="project" value="InterPro"/>
</dbReference>
<proteinExistence type="inferred from homology"/>
<keyword evidence="3" id="KW-0479">Metal-binding</keyword>
<comment type="subcellular location">
    <subcellularLocation>
        <location evidence="3">Cytoplasm</location>
    </subcellularLocation>
</comment>
<comment type="function">
    <text evidence="3">Probably acts as a heme chaperone, transferring heme to an unknown acceptor. Binds one molecule of heme per monomer, possibly covalently. Binds 1 [4Fe-4S] cluster. The cluster is coordinated with 3 cysteines and an exchangeable S-adenosyl-L-methionine.</text>
</comment>
<dbReference type="InterPro" id="IPR006638">
    <property type="entry name" value="Elp3/MiaA/NifB-like_rSAM"/>
</dbReference>
<keyword evidence="3" id="KW-0143">Chaperone</keyword>
<dbReference type="EnsemblBacteria" id="AAQ00429">
    <property type="protein sequence ID" value="AAQ00429"/>
    <property type="gene ID" value="Pro_1385"/>
</dbReference>
<dbReference type="GO" id="GO:0006779">
    <property type="term" value="P:porphyrin-containing compound biosynthetic process"/>
    <property type="evidence" value="ECO:0007669"/>
    <property type="project" value="InterPro"/>
</dbReference>
<dbReference type="HOGENOM" id="CLU_027579_2_0_3"/>
<dbReference type="SUPFAM" id="SSF102114">
    <property type="entry name" value="Radical SAM enzymes"/>
    <property type="match status" value="1"/>
</dbReference>
<dbReference type="NCBIfam" id="TIGR00539">
    <property type="entry name" value="hemN_rel"/>
    <property type="match status" value="1"/>
</dbReference>
<keyword evidence="3" id="KW-0004">4Fe-4S</keyword>
<evidence type="ECO:0000313" key="5">
    <source>
        <dbReference type="EMBL" id="AAQ00429.1"/>
    </source>
</evidence>
<dbReference type="eggNOG" id="COG0635">
    <property type="taxonomic scope" value="Bacteria"/>
</dbReference>
<organism evidence="5 6">
    <name type="scientific">Prochlorococcus marinus (strain SARG / CCMP1375 / SS120)</name>
    <dbReference type="NCBI Taxonomy" id="167539"/>
    <lineage>
        <taxon>Bacteria</taxon>
        <taxon>Bacillati</taxon>
        <taxon>Cyanobacteriota</taxon>
        <taxon>Cyanophyceae</taxon>
        <taxon>Synechococcales</taxon>
        <taxon>Prochlorococcaceae</taxon>
        <taxon>Prochlorococcus</taxon>
    </lineage>
</organism>
<name>Q7VAS2_PROMA</name>
<dbReference type="SFLD" id="SFLDG01065">
    <property type="entry name" value="anaerobic_coproporphyrinogen-I"/>
    <property type="match status" value="1"/>
</dbReference>
<dbReference type="SFLD" id="SFLDF00562">
    <property type="entry name" value="HemN-like__clustered_with_heat"/>
    <property type="match status" value="1"/>
</dbReference>
<gene>
    <name evidence="5" type="primary">hemN</name>
    <name evidence="5" type="ordered locus">Pro_1385</name>
</gene>
<dbReference type="PATRIC" id="fig|167539.5.peg.1452"/>
<dbReference type="PANTHER" id="PTHR13932:SF5">
    <property type="entry name" value="RADICAL S-ADENOSYL METHIONINE DOMAIN-CONTAINING PROTEIN 1, MITOCHONDRIAL"/>
    <property type="match status" value="1"/>
</dbReference>
<dbReference type="InterPro" id="IPR007197">
    <property type="entry name" value="rSAM"/>
</dbReference>
<dbReference type="PANTHER" id="PTHR13932">
    <property type="entry name" value="COPROPORPHYRINIGEN III OXIDASE"/>
    <property type="match status" value="1"/>
</dbReference>
<dbReference type="SMART" id="SM00729">
    <property type="entry name" value="Elp3"/>
    <property type="match status" value="1"/>
</dbReference>
<reference evidence="5 6" key="1">
    <citation type="journal article" date="2003" name="Proc. Natl. Acad. Sci. U.S.A.">
        <title>Genome sequence of the cyanobacterium Prochlorococcus marinus SS120, a nearly minimal oxyphototrophic genome.</title>
        <authorList>
            <person name="Dufresne A."/>
            <person name="Salanoubat M."/>
            <person name="Partensky F."/>
            <person name="Artiguenave F."/>
            <person name="Axmann I.M."/>
            <person name="Barbe V."/>
            <person name="Duprat S."/>
            <person name="Galperin M.Y."/>
            <person name="Koonin E.V."/>
            <person name="Le Gall F."/>
            <person name="Makarova K.S."/>
            <person name="Ostrowski M."/>
            <person name="Oztas S."/>
            <person name="Robert C."/>
            <person name="Rogozin I.B."/>
            <person name="Scanlan D.J."/>
            <person name="Tandeau de Marsac N."/>
            <person name="Weissenbach J."/>
            <person name="Wincker P."/>
            <person name="Wolf Y.I."/>
            <person name="Hess W.R."/>
        </authorList>
    </citation>
    <scope>NUCLEOTIDE SEQUENCE [LARGE SCALE GENOMIC DNA]</scope>
    <source>
        <strain evidence="6">SARG / CCMP1375 / SS120</strain>
    </source>
</reference>
<dbReference type="Pfam" id="PF04055">
    <property type="entry name" value="Radical_SAM"/>
    <property type="match status" value="1"/>
</dbReference>
<dbReference type="SFLD" id="SFLDS00029">
    <property type="entry name" value="Radical_SAM"/>
    <property type="match status" value="1"/>
</dbReference>
<dbReference type="InterPro" id="IPR004559">
    <property type="entry name" value="HemW-like"/>
</dbReference>
<feature type="domain" description="Radical SAM core" evidence="4">
    <location>
        <begin position="1"/>
        <end position="246"/>
    </location>
</feature>
<dbReference type="STRING" id="167539.Pro_1385"/>
<comment type="similarity">
    <text evidence="1">Belongs to the anaerobic coproporphyrinogen-III oxidase family. HemW subfamily.</text>
</comment>
<keyword evidence="3" id="KW-0963">Cytoplasm</keyword>
<evidence type="ECO:0000313" key="6">
    <source>
        <dbReference type="Proteomes" id="UP000001420"/>
    </source>
</evidence>
<evidence type="ECO:0000256" key="2">
    <source>
        <dbReference type="ARBA" id="ARBA00017228"/>
    </source>
</evidence>
<protein>
    <recommendedName>
        <fullName evidence="2 3">Heme chaperone HemW</fullName>
    </recommendedName>
</protein>
<keyword evidence="3" id="KW-0349">Heme</keyword>
<dbReference type="GO" id="GO:0046872">
    <property type="term" value="F:metal ion binding"/>
    <property type="evidence" value="ECO:0007669"/>
    <property type="project" value="UniProtKB-UniRule"/>
</dbReference>
<dbReference type="EMBL" id="AE017126">
    <property type="protein sequence ID" value="AAQ00429.1"/>
    <property type="molecule type" value="Genomic_DNA"/>
</dbReference>
<dbReference type="AlphaFoldDB" id="Q7VAS2"/>
<evidence type="ECO:0000256" key="1">
    <source>
        <dbReference type="ARBA" id="ARBA00006100"/>
    </source>
</evidence>
<dbReference type="GO" id="GO:0005737">
    <property type="term" value="C:cytoplasm"/>
    <property type="evidence" value="ECO:0007669"/>
    <property type="project" value="UniProtKB-SubCell"/>
</dbReference>
<keyword evidence="3" id="KW-0408">Iron</keyword>